<feature type="region of interest" description="Disordered" evidence="1">
    <location>
        <begin position="238"/>
        <end position="277"/>
    </location>
</feature>
<keyword evidence="3" id="KW-1185">Reference proteome</keyword>
<dbReference type="OrthoDB" id="5378435at2759"/>
<dbReference type="EMBL" id="KN847543">
    <property type="protein sequence ID" value="KIW03697.1"/>
    <property type="molecule type" value="Genomic_DNA"/>
</dbReference>
<organism evidence="2 3">
    <name type="scientific">Verruconis gallopava</name>
    <dbReference type="NCBI Taxonomy" id="253628"/>
    <lineage>
        <taxon>Eukaryota</taxon>
        <taxon>Fungi</taxon>
        <taxon>Dikarya</taxon>
        <taxon>Ascomycota</taxon>
        <taxon>Pezizomycotina</taxon>
        <taxon>Dothideomycetes</taxon>
        <taxon>Pleosporomycetidae</taxon>
        <taxon>Venturiales</taxon>
        <taxon>Sympoventuriaceae</taxon>
        <taxon>Verruconis</taxon>
    </lineage>
</organism>
<evidence type="ECO:0000256" key="1">
    <source>
        <dbReference type="SAM" id="MobiDB-lite"/>
    </source>
</evidence>
<dbReference type="InParanoid" id="A0A0D1YST5"/>
<dbReference type="AlphaFoldDB" id="A0A0D1YST5"/>
<proteinExistence type="predicted"/>
<protein>
    <submittedName>
        <fullName evidence="2">Uncharacterized protein</fullName>
    </submittedName>
</protein>
<dbReference type="VEuPathDB" id="FungiDB:PV09_05012"/>
<dbReference type="STRING" id="253628.A0A0D1YST5"/>
<evidence type="ECO:0000313" key="3">
    <source>
        <dbReference type="Proteomes" id="UP000053259"/>
    </source>
</evidence>
<sequence length="321" mass="36668">MAGSIQADYDELMRAMANRFAASRHSRRSSRTSPVQCTRRHSARIEKPRSHQPSPITPERRRISNAPRYVSSLDDHYRRMMGLDDDDDYEQDEVVNQYQFSTRPVSWHPGYYSSHEISDNGYSSFYSKEQSLASQYLSYQNSPFYQNAVQASRPELAWAQYMRGDFNATATQNGDDHNPTSWFDGNEAQEDDRINSALSNSQDNEDREERSEREQSVELVGLGLYDPPGFTVKIGSKLEEECDPPEFDEDGNENEESSEEEEEELPKPEDTKVAQAAVPVVNMSGQSFFAGADENYEGNWWSAGDSKQLQPQVNEVSYSWV</sequence>
<name>A0A0D1YST5_9PEZI</name>
<dbReference type="HOGENOM" id="CLU_748168_0_0_1"/>
<gene>
    <name evidence="2" type="ORF">PV09_05012</name>
</gene>
<feature type="region of interest" description="Disordered" evidence="1">
    <location>
        <begin position="194"/>
        <end position="223"/>
    </location>
</feature>
<dbReference type="GeneID" id="27312985"/>
<evidence type="ECO:0000313" key="2">
    <source>
        <dbReference type="EMBL" id="KIW03697.1"/>
    </source>
</evidence>
<feature type="region of interest" description="Disordered" evidence="1">
    <location>
        <begin position="20"/>
        <end position="66"/>
    </location>
</feature>
<accession>A0A0D1YST5</accession>
<dbReference type="Proteomes" id="UP000053259">
    <property type="component" value="Unassembled WGS sequence"/>
</dbReference>
<feature type="compositionally biased region" description="Basic and acidic residues" evidence="1">
    <location>
        <begin position="207"/>
        <end position="216"/>
    </location>
</feature>
<reference evidence="2 3" key="1">
    <citation type="submission" date="2015-01" db="EMBL/GenBank/DDBJ databases">
        <title>The Genome Sequence of Ochroconis gallopava CBS43764.</title>
        <authorList>
            <consortium name="The Broad Institute Genomics Platform"/>
            <person name="Cuomo C."/>
            <person name="de Hoog S."/>
            <person name="Gorbushina A."/>
            <person name="Stielow B."/>
            <person name="Teixiera M."/>
            <person name="Abouelleil A."/>
            <person name="Chapman S.B."/>
            <person name="Priest M."/>
            <person name="Young S.K."/>
            <person name="Wortman J."/>
            <person name="Nusbaum C."/>
            <person name="Birren B."/>
        </authorList>
    </citation>
    <scope>NUCLEOTIDE SEQUENCE [LARGE SCALE GENOMIC DNA]</scope>
    <source>
        <strain evidence="2 3">CBS 43764</strain>
    </source>
</reference>
<feature type="compositionally biased region" description="Acidic residues" evidence="1">
    <location>
        <begin position="240"/>
        <end position="264"/>
    </location>
</feature>
<dbReference type="RefSeq" id="XP_016213566.1">
    <property type="nucleotide sequence ID" value="XM_016358465.1"/>
</dbReference>